<evidence type="ECO:0000256" key="3">
    <source>
        <dbReference type="ARBA" id="ARBA00022692"/>
    </source>
</evidence>
<accession>A0AAV5EMP5</accession>
<gene>
    <name evidence="7" type="primary">gb11296</name>
    <name evidence="7" type="ORF">PR202_gb11296</name>
</gene>
<feature type="transmembrane region" description="Helical" evidence="6">
    <location>
        <begin position="137"/>
        <end position="155"/>
    </location>
</feature>
<evidence type="ECO:0000256" key="2">
    <source>
        <dbReference type="ARBA" id="ARBA00009965"/>
    </source>
</evidence>
<comment type="similarity">
    <text evidence="2">Belongs to the NRAMP (TC 2.A.55) family.</text>
</comment>
<dbReference type="EMBL" id="BQKI01000076">
    <property type="protein sequence ID" value="GJN23632.1"/>
    <property type="molecule type" value="Genomic_DNA"/>
</dbReference>
<evidence type="ECO:0000256" key="1">
    <source>
        <dbReference type="ARBA" id="ARBA00004141"/>
    </source>
</evidence>
<comment type="subcellular location">
    <subcellularLocation>
        <location evidence="1">Membrane</location>
        <topology evidence="1">Multi-pass membrane protein</topology>
    </subcellularLocation>
</comment>
<dbReference type="GO" id="GO:0005886">
    <property type="term" value="C:plasma membrane"/>
    <property type="evidence" value="ECO:0007669"/>
    <property type="project" value="TreeGrafter"/>
</dbReference>
<reference evidence="7" key="1">
    <citation type="journal article" date="2018" name="DNA Res.">
        <title>Multiple hybrid de novo genome assembly of finger millet, an orphan allotetraploid crop.</title>
        <authorList>
            <person name="Hatakeyama M."/>
            <person name="Aluri S."/>
            <person name="Balachadran M.T."/>
            <person name="Sivarajan S.R."/>
            <person name="Patrignani A."/>
            <person name="Gruter S."/>
            <person name="Poveda L."/>
            <person name="Shimizu-Inatsugi R."/>
            <person name="Baeten J."/>
            <person name="Francoijs K.J."/>
            <person name="Nataraja K.N."/>
            <person name="Reddy Y.A.N."/>
            <person name="Phadnis S."/>
            <person name="Ravikumar R.L."/>
            <person name="Schlapbach R."/>
            <person name="Sreeman S.M."/>
            <person name="Shimizu K.K."/>
        </authorList>
    </citation>
    <scope>NUCLEOTIDE SEQUENCE</scope>
</reference>
<feature type="transmembrane region" description="Helical" evidence="6">
    <location>
        <begin position="23"/>
        <end position="49"/>
    </location>
</feature>
<keyword evidence="5 6" id="KW-0472">Membrane</keyword>
<keyword evidence="8" id="KW-1185">Reference proteome</keyword>
<dbReference type="InterPro" id="IPR001046">
    <property type="entry name" value="NRAMP_fam"/>
</dbReference>
<evidence type="ECO:0000256" key="4">
    <source>
        <dbReference type="ARBA" id="ARBA00022989"/>
    </source>
</evidence>
<organism evidence="7 8">
    <name type="scientific">Eleusine coracana subsp. coracana</name>
    <dbReference type="NCBI Taxonomy" id="191504"/>
    <lineage>
        <taxon>Eukaryota</taxon>
        <taxon>Viridiplantae</taxon>
        <taxon>Streptophyta</taxon>
        <taxon>Embryophyta</taxon>
        <taxon>Tracheophyta</taxon>
        <taxon>Spermatophyta</taxon>
        <taxon>Magnoliopsida</taxon>
        <taxon>Liliopsida</taxon>
        <taxon>Poales</taxon>
        <taxon>Poaceae</taxon>
        <taxon>PACMAD clade</taxon>
        <taxon>Chloridoideae</taxon>
        <taxon>Cynodonteae</taxon>
        <taxon>Eleusininae</taxon>
        <taxon>Eleusine</taxon>
    </lineage>
</organism>
<evidence type="ECO:0000313" key="7">
    <source>
        <dbReference type="EMBL" id="GJN23632.1"/>
    </source>
</evidence>
<feature type="transmembrane region" description="Helical" evidence="6">
    <location>
        <begin position="89"/>
        <end position="108"/>
    </location>
</feature>
<evidence type="ECO:0000256" key="5">
    <source>
        <dbReference type="ARBA" id="ARBA00023136"/>
    </source>
</evidence>
<dbReference type="PANTHER" id="PTHR11706">
    <property type="entry name" value="SOLUTE CARRIER PROTEIN FAMILY 11 MEMBER"/>
    <property type="match status" value="1"/>
</dbReference>
<evidence type="ECO:0000313" key="8">
    <source>
        <dbReference type="Proteomes" id="UP001054889"/>
    </source>
</evidence>
<keyword evidence="3 6" id="KW-0812">Transmembrane</keyword>
<feature type="transmembrane region" description="Helical" evidence="6">
    <location>
        <begin position="61"/>
        <end position="82"/>
    </location>
</feature>
<dbReference type="GO" id="GO:0005384">
    <property type="term" value="F:manganese ion transmembrane transporter activity"/>
    <property type="evidence" value="ECO:0007669"/>
    <property type="project" value="TreeGrafter"/>
</dbReference>
<dbReference type="GO" id="GO:0034755">
    <property type="term" value="P:iron ion transmembrane transport"/>
    <property type="evidence" value="ECO:0007669"/>
    <property type="project" value="TreeGrafter"/>
</dbReference>
<dbReference type="AlphaFoldDB" id="A0AAV5EMP5"/>
<dbReference type="PANTHER" id="PTHR11706:SF87">
    <property type="entry name" value="ETHYLENE-INSENSITIVE PROTEIN 2"/>
    <property type="match status" value="1"/>
</dbReference>
<dbReference type="GO" id="GO:0015086">
    <property type="term" value="F:cadmium ion transmembrane transporter activity"/>
    <property type="evidence" value="ECO:0007669"/>
    <property type="project" value="TreeGrafter"/>
</dbReference>
<comment type="caution">
    <text evidence="7">The sequence shown here is derived from an EMBL/GenBank/DDBJ whole genome shotgun (WGS) entry which is preliminary data.</text>
</comment>
<dbReference type="Proteomes" id="UP001054889">
    <property type="component" value="Unassembled WGS sequence"/>
</dbReference>
<proteinExistence type="inferred from homology"/>
<keyword evidence="4 6" id="KW-1133">Transmembrane helix</keyword>
<reference evidence="7" key="2">
    <citation type="submission" date="2021-12" db="EMBL/GenBank/DDBJ databases">
        <title>Resequencing data analysis of finger millet.</title>
        <authorList>
            <person name="Hatakeyama M."/>
            <person name="Aluri S."/>
            <person name="Balachadran M.T."/>
            <person name="Sivarajan S.R."/>
            <person name="Poveda L."/>
            <person name="Shimizu-Inatsugi R."/>
            <person name="Schlapbach R."/>
            <person name="Sreeman S.M."/>
            <person name="Shimizu K.K."/>
        </authorList>
    </citation>
    <scope>NUCLEOTIDE SEQUENCE</scope>
</reference>
<protein>
    <submittedName>
        <fullName evidence="7">Uncharacterized protein</fullName>
    </submittedName>
</protein>
<name>A0AAV5EMP5_ELECO</name>
<sequence length="231" mass="25525">MGYLDLGKWVVALEAGSRFGYDLVLLVLIFNLSAILYCNVWVFQIAGIAVGFNHVFEYGDLITVICFSSVAINLLPYTFSLLGKRMAGILNSCIAGFALLLFVLGLLFSHPQISLSYVQVQRNLPALPLGALFHDHLFSLLFAFSGVFLVNYILLNSGADESKHAIATTFKEAIELTDKVGVSSFCLLWNPLFTTAANLYNKQQSNSSHYNCGHELSSVTCLSYTLKYCMF</sequence>
<evidence type="ECO:0000256" key="6">
    <source>
        <dbReference type="SAM" id="Phobius"/>
    </source>
</evidence>